<proteinExistence type="predicted"/>
<dbReference type="AlphaFoldDB" id="A0A5B7G664"/>
<protein>
    <submittedName>
        <fullName evidence="2">Uncharacterized protein</fullName>
    </submittedName>
</protein>
<feature type="region of interest" description="Disordered" evidence="1">
    <location>
        <begin position="1"/>
        <end position="37"/>
    </location>
</feature>
<dbReference type="Proteomes" id="UP000324222">
    <property type="component" value="Unassembled WGS sequence"/>
</dbReference>
<organism evidence="2 3">
    <name type="scientific">Portunus trituberculatus</name>
    <name type="common">Swimming crab</name>
    <name type="synonym">Neptunus trituberculatus</name>
    <dbReference type="NCBI Taxonomy" id="210409"/>
    <lineage>
        <taxon>Eukaryota</taxon>
        <taxon>Metazoa</taxon>
        <taxon>Ecdysozoa</taxon>
        <taxon>Arthropoda</taxon>
        <taxon>Crustacea</taxon>
        <taxon>Multicrustacea</taxon>
        <taxon>Malacostraca</taxon>
        <taxon>Eumalacostraca</taxon>
        <taxon>Eucarida</taxon>
        <taxon>Decapoda</taxon>
        <taxon>Pleocyemata</taxon>
        <taxon>Brachyura</taxon>
        <taxon>Eubrachyura</taxon>
        <taxon>Portunoidea</taxon>
        <taxon>Portunidae</taxon>
        <taxon>Portuninae</taxon>
        <taxon>Portunus</taxon>
    </lineage>
</organism>
<evidence type="ECO:0000313" key="2">
    <source>
        <dbReference type="EMBL" id="MPC52723.1"/>
    </source>
</evidence>
<evidence type="ECO:0000313" key="3">
    <source>
        <dbReference type="Proteomes" id="UP000324222"/>
    </source>
</evidence>
<accession>A0A5B7G664</accession>
<evidence type="ECO:0000256" key="1">
    <source>
        <dbReference type="SAM" id="MobiDB-lite"/>
    </source>
</evidence>
<reference evidence="2 3" key="1">
    <citation type="submission" date="2019-05" db="EMBL/GenBank/DDBJ databases">
        <title>Another draft genome of Portunus trituberculatus and its Hox gene families provides insights of decapod evolution.</title>
        <authorList>
            <person name="Jeong J.-H."/>
            <person name="Song I."/>
            <person name="Kim S."/>
            <person name="Choi T."/>
            <person name="Kim D."/>
            <person name="Ryu S."/>
            <person name="Kim W."/>
        </authorList>
    </citation>
    <scope>NUCLEOTIDE SEQUENCE [LARGE SCALE GENOMIC DNA]</scope>
    <source>
        <tissue evidence="2">Muscle</tissue>
    </source>
</reference>
<dbReference type="EMBL" id="VSRR010011102">
    <property type="protein sequence ID" value="MPC52723.1"/>
    <property type="molecule type" value="Genomic_DNA"/>
</dbReference>
<feature type="compositionally biased region" description="Acidic residues" evidence="1">
    <location>
        <begin position="1"/>
        <end position="29"/>
    </location>
</feature>
<sequence length="111" mass="12101">MGSDEGQETGFADDFDPFHDDPDEPDEVDSSLSAPPEERQHFLQSEFSVCHCAEPVLLEPVLDNSGEGGVAVFLIHSHGSEAVITLVACALLLHKIAVNPFTTGMHFYLEF</sequence>
<comment type="caution">
    <text evidence="2">The sequence shown here is derived from an EMBL/GenBank/DDBJ whole genome shotgun (WGS) entry which is preliminary data.</text>
</comment>
<keyword evidence="3" id="KW-1185">Reference proteome</keyword>
<name>A0A5B7G664_PORTR</name>
<gene>
    <name evidence="2" type="ORF">E2C01_046599</name>
</gene>